<sequence>MPIIHHRAPLQCLVAVRGHPFDRTAFDEVFQAMDGISATMVDQPAAARLMNPEGMRGFDVLVLYDMPGLDFESPENPPLYKEPEVNFRSGLKALLTEGKGVVALHHALAGWPTWAEYHEWLGGQFFYHPGTWQGRPVADSGYCHDVTHDVSVVAGHPVTAGVPAQFTLTDELYLGQVCEEGVTPLLRSSAAFDREHFWSADLAVKGQMFSREGWDHPPGSNLIGWAKQAINSRLVYLQPGDGPSAYGNPHYRRLVENAIRWVAERG</sequence>
<evidence type="ECO:0000313" key="2">
    <source>
        <dbReference type="EMBL" id="ABP64331.1"/>
    </source>
</evidence>
<keyword evidence="2" id="KW-0614">Plasmid</keyword>
<protein>
    <recommendedName>
        <fullName evidence="1">ThuA-like domain-containing protein</fullName>
    </recommendedName>
</protein>
<dbReference type="SUPFAM" id="SSF52317">
    <property type="entry name" value="Class I glutamine amidotransferase-like"/>
    <property type="match status" value="1"/>
</dbReference>
<organism evidence="2 3">
    <name type="scientific">Novosphingobium aromaticivorans (strain ATCC 700278 / DSM 12444 / CCUG 56034 / CIP 105152 / NBRC 16084 / F199)</name>
    <dbReference type="NCBI Taxonomy" id="279238"/>
    <lineage>
        <taxon>Bacteria</taxon>
        <taxon>Pseudomonadati</taxon>
        <taxon>Pseudomonadota</taxon>
        <taxon>Alphaproteobacteria</taxon>
        <taxon>Sphingomonadales</taxon>
        <taxon>Sphingomonadaceae</taxon>
        <taxon>Novosphingobium</taxon>
    </lineage>
</organism>
<dbReference type="Proteomes" id="UP000009134">
    <property type="component" value="Plasmid pNL2"/>
</dbReference>
<gene>
    <name evidence="2" type="ordered locus">Saro_3471</name>
</gene>
<proteinExistence type="predicted"/>
<dbReference type="eggNOG" id="COG3828">
    <property type="taxonomic scope" value="Bacteria"/>
</dbReference>
<feature type="domain" description="ThuA-like" evidence="1">
    <location>
        <begin position="36"/>
        <end position="262"/>
    </location>
</feature>
<name>A4XEH0_NOVAD</name>
<dbReference type="InterPro" id="IPR029062">
    <property type="entry name" value="Class_I_gatase-like"/>
</dbReference>
<dbReference type="AlphaFoldDB" id="A4XEH0"/>
<keyword evidence="3" id="KW-1185">Reference proteome</keyword>
<dbReference type="InterPro" id="IPR029010">
    <property type="entry name" value="ThuA-like"/>
</dbReference>
<geneLocation type="plasmid" evidence="2 3">
    <name>pNL2</name>
</geneLocation>
<accession>A4XEH0</accession>
<evidence type="ECO:0000259" key="1">
    <source>
        <dbReference type="Pfam" id="PF06283"/>
    </source>
</evidence>
<dbReference type="HOGENOM" id="CLU_089962_0_0_5"/>
<dbReference type="EMBL" id="CP000677">
    <property type="protein sequence ID" value="ABP64331.1"/>
    <property type="molecule type" value="Genomic_DNA"/>
</dbReference>
<dbReference type="Pfam" id="PF06283">
    <property type="entry name" value="ThuA"/>
    <property type="match status" value="1"/>
</dbReference>
<dbReference type="RefSeq" id="WP_011906718.1">
    <property type="nucleotide sequence ID" value="NC_009427.1"/>
</dbReference>
<dbReference type="KEGG" id="nar:Saro_3471"/>
<evidence type="ECO:0000313" key="3">
    <source>
        <dbReference type="Proteomes" id="UP000009134"/>
    </source>
</evidence>
<dbReference type="Gene3D" id="3.40.50.880">
    <property type="match status" value="1"/>
</dbReference>
<reference evidence="2 3" key="1">
    <citation type="submission" date="2007-04" db="EMBL/GenBank/DDBJ databases">
        <title>Complete sequence of plasmid pNL2 of Novosphingobium aromaticivorans DSM 12444.</title>
        <authorList>
            <consortium name="US DOE Joint Genome Institute"/>
            <person name="Copeland A."/>
            <person name="Lucas S."/>
            <person name="Lapidus A."/>
            <person name="Barry K."/>
            <person name="Detter J.C."/>
            <person name="Glavina del Rio T."/>
            <person name="Hammon N."/>
            <person name="Israni S."/>
            <person name="Dalin E."/>
            <person name="Tice H."/>
            <person name="Pitluck S."/>
            <person name="Chertkov O."/>
            <person name="Han C."/>
            <person name="Thomson S."/>
            <person name="Schmutz J."/>
            <person name="Larimer F."/>
            <person name="Land M."/>
            <person name="Kyrpides N."/>
            <person name="Ivanova N."/>
            <person name="Fredrickson J."/>
            <person name="Romine M.F."/>
            <person name="Richardson P."/>
        </authorList>
    </citation>
    <scope>NUCLEOTIDE SEQUENCE [LARGE SCALE GENOMIC DNA]</scope>
    <source>
        <strain evidence="3">ATCC 700278 / DSM 12444 / CCUG 56034 / CIP 105152 / NBRC 16084 / F199</strain>
        <plasmid evidence="2 3">pNL2</plasmid>
    </source>
</reference>